<dbReference type="PROSITE" id="PS00154">
    <property type="entry name" value="ATPASE_E1_E2"/>
    <property type="match status" value="1"/>
</dbReference>
<evidence type="ECO:0000256" key="10">
    <source>
        <dbReference type="ARBA" id="ARBA00022989"/>
    </source>
</evidence>
<keyword evidence="17" id="KW-0175">Coiled coil</keyword>
<feature type="binding site" evidence="14">
    <location>
        <position position="795"/>
    </location>
    <ligand>
        <name>ATP</name>
        <dbReference type="ChEBI" id="CHEBI:30616"/>
    </ligand>
</feature>
<proteinExistence type="inferred from homology"/>
<feature type="binding site" evidence="15">
    <location>
        <position position="943"/>
    </location>
    <ligand>
        <name>Mg(2+)</name>
        <dbReference type="ChEBI" id="CHEBI:18420"/>
    </ligand>
</feature>
<evidence type="ECO:0000256" key="8">
    <source>
        <dbReference type="ARBA" id="ARBA00022842"/>
    </source>
</evidence>
<feature type="transmembrane region" description="Helical" evidence="16">
    <location>
        <begin position="97"/>
        <end position="115"/>
    </location>
</feature>
<dbReference type="SFLD" id="SFLDS00003">
    <property type="entry name" value="Haloacid_Dehalogenase"/>
    <property type="match status" value="1"/>
</dbReference>
<keyword evidence="5 15" id="KW-0479">Metal-binding</keyword>
<evidence type="ECO:0000313" key="22">
    <source>
        <dbReference type="EMBL" id="CAE0196171.1"/>
    </source>
</evidence>
<dbReference type="NCBIfam" id="TIGR01652">
    <property type="entry name" value="ATPase-Plipid"/>
    <property type="match status" value="1"/>
</dbReference>
<sequence length="1250" mass="139529">MLGTERGEEKLRVVDFGPAPEWTSRTPRTARSWLGGTGDDSNLSSRRNHYCSNRVSTAKYNYFTFLPKFLYIMFSRAAYFYFLVQMCLSWWNEVSPFGGIGFTMALVFVLAVSGIKEIVEDVKRHQFDRVTNQSTAHVVRLDKDQELGVEIADRKWEDVRVGEIILVMDGEEIPADCLCLHTAVENTCYVNTANLDGETNLKIKRAMRGAELCSEEVQSGGHGHNGEETGAHAGGSTREGPHQQSALVSSAARARTMRDLDGMRDQASKLAQIQGQVHCEQPSAHLHNFKGYVSVTSNPWVGAGDAETGGQGAGKFPLDMGEMMLRGTRLMNSGYAFGLVVYTGKETRIFMNNSETPNKQSSMENFLNIQIVILAIIQIVICIACGVMSYVWRGKVGFDSYYLMYDKFVQNNYPNDGVYIIVYIITFWILLSSMLPISLLVSLEVVRFAQCISFINFDPSMRVDNEDTSRWPKARNSNVNDDLARISYVFSDKTGTLTSNEMQLRMMSAGMTQLGDGKHKFEDVEPDDPATEVARDFDPRLWECYQEIGSVEQIVDCLELGVPTDSSAVTDASGPLAAQVLKFFTSMALCHSVLPETDGEGNVTGYQGPSPDEVCIANTMKQLGWVFKGNKSNVMYLDVLGKKCKFRLLNVLEFSSDRKRMSVIVQDQRKNIFLICKGADTVMIPRTLYGEGTNATSQEEVDRIVHDYSCKGLRCLMFGAKQLGLEEWKSWNAEFQKAANDIENREERMAERMDEIEAGLHFLGITAVEDKLQEEVPESIQILRDARIKVWVITGDKQETAINIGIACKLISDQERLMVLNETGKDRLRSMVQGHLEDLREGKASAGASTDGRDRELVIDGKTLAVVLSDDSLSKAFASLGALCDCVLVCRASPAQKAAIVTMMKAHERSKCIEGKPWGLKWTGVLDHMISNKVLSIGDGANDVPMIQRADIGVGIVGKEGRQASNNSDFSIARFRFLVRLLLVHGQTTQYRNANLIKYSFYKNIAISVMMLYYQFYCGFSGQPSIDMLTLNFYNTVFTAIPIVIFSLMDSPVECLETLMKYPKIYNTSRTLHTGIFWKAQIKAFVDAAICFFIPYYATFYSGSDSIDGLYAVGRISYVALQAVVTLEVLMIARHYTTLFIAFVLYSWFIVFPFFYLFDWSMQILRVPDPGQAGMSTQIFSSAAAWLQMICVIGLSIGLRFSEKGFKVIFYPDDVQIISEMEVGQGKAEAIKASLLNKRLPGVKNANGGP</sequence>
<keyword evidence="10 16" id="KW-1133">Transmembrane helix</keyword>
<comment type="subcellular location">
    <subcellularLocation>
        <location evidence="2">Endomembrane system</location>
    </subcellularLocation>
    <subcellularLocation>
        <location evidence="1 16">Membrane</location>
        <topology evidence="1 16">Multi-pass membrane protein</topology>
    </subcellularLocation>
</comment>
<dbReference type="SUPFAM" id="SSF56784">
    <property type="entry name" value="HAD-like"/>
    <property type="match status" value="1"/>
</dbReference>
<feature type="transmembrane region" description="Helical" evidence="16">
    <location>
        <begin position="1076"/>
        <end position="1098"/>
    </location>
</feature>
<evidence type="ECO:0000256" key="14">
    <source>
        <dbReference type="PIRSR" id="PIRSR606539-2"/>
    </source>
</evidence>
<feature type="binding site" evidence="14">
    <location>
        <position position="654"/>
    </location>
    <ligand>
        <name>ATP</name>
        <dbReference type="ChEBI" id="CHEBI:30616"/>
    </ligand>
</feature>
<evidence type="ECO:0000256" key="17">
    <source>
        <dbReference type="SAM" id="Coils"/>
    </source>
</evidence>
<comment type="cofactor">
    <cofactor evidence="15">
        <name>Mg(2+)</name>
        <dbReference type="ChEBI" id="CHEBI:18420"/>
    </cofactor>
</comment>
<evidence type="ECO:0000256" key="12">
    <source>
        <dbReference type="ARBA" id="ARBA00034036"/>
    </source>
</evidence>
<feature type="domain" description="P-type ATPase A" evidence="19">
    <location>
        <begin position="134"/>
        <end position="207"/>
    </location>
</feature>
<evidence type="ECO:0000256" key="13">
    <source>
        <dbReference type="PIRSR" id="PIRSR606539-1"/>
    </source>
</evidence>
<feature type="binding site" evidence="14">
    <location>
        <position position="794"/>
    </location>
    <ligand>
        <name>ATP</name>
        <dbReference type="ChEBI" id="CHEBI:30616"/>
    </ligand>
</feature>
<evidence type="ECO:0000256" key="2">
    <source>
        <dbReference type="ARBA" id="ARBA00004308"/>
    </source>
</evidence>
<evidence type="ECO:0000256" key="3">
    <source>
        <dbReference type="ARBA" id="ARBA00008109"/>
    </source>
</evidence>
<feature type="region of interest" description="Disordered" evidence="18">
    <location>
        <begin position="214"/>
        <end position="253"/>
    </location>
</feature>
<dbReference type="GO" id="GO:0005524">
    <property type="term" value="F:ATP binding"/>
    <property type="evidence" value="ECO:0007669"/>
    <property type="project" value="UniProtKB-UniRule"/>
</dbReference>
<dbReference type="SUPFAM" id="SSF81660">
    <property type="entry name" value="Metal cation-transporting ATPase, ATP-binding domain N"/>
    <property type="match status" value="1"/>
</dbReference>
<feature type="active site" description="4-aspartylphosphate intermediate" evidence="13">
    <location>
        <position position="492"/>
    </location>
</feature>
<evidence type="ECO:0000256" key="16">
    <source>
        <dbReference type="RuleBase" id="RU362033"/>
    </source>
</evidence>
<reference evidence="22" key="1">
    <citation type="submission" date="2021-01" db="EMBL/GenBank/DDBJ databases">
        <authorList>
            <person name="Corre E."/>
            <person name="Pelletier E."/>
            <person name="Niang G."/>
            <person name="Scheremetjew M."/>
            <person name="Finn R."/>
            <person name="Kale V."/>
            <person name="Holt S."/>
            <person name="Cochrane G."/>
            <person name="Meng A."/>
            <person name="Brown T."/>
            <person name="Cohen L."/>
        </authorList>
    </citation>
    <scope>NUCLEOTIDE SEQUENCE</scope>
    <source>
        <strain evidence="22">RCC1871</strain>
    </source>
</reference>
<feature type="coiled-coil region" evidence="17">
    <location>
        <begin position="732"/>
        <end position="759"/>
    </location>
</feature>
<dbReference type="NCBIfam" id="TIGR01494">
    <property type="entry name" value="ATPase_P-type"/>
    <property type="match status" value="1"/>
</dbReference>
<feature type="domain" description="P-type ATPase C-terminal" evidence="21">
    <location>
        <begin position="966"/>
        <end position="1212"/>
    </location>
</feature>
<feature type="transmembrane region" description="Helical" evidence="16">
    <location>
        <begin position="366"/>
        <end position="392"/>
    </location>
</feature>
<dbReference type="SFLD" id="SFLDG00002">
    <property type="entry name" value="C1.7:_P-type_atpase_like"/>
    <property type="match status" value="1"/>
</dbReference>
<protein>
    <recommendedName>
        <fullName evidence="16">Phospholipid-transporting ATPase</fullName>
        <ecNumber evidence="16">7.6.2.1</ecNumber>
    </recommendedName>
</protein>
<dbReference type="Pfam" id="PF13246">
    <property type="entry name" value="Cation_ATPase"/>
    <property type="match status" value="1"/>
</dbReference>
<feature type="transmembrane region" description="Helical" evidence="16">
    <location>
        <begin position="418"/>
        <end position="441"/>
    </location>
</feature>
<dbReference type="Pfam" id="PF16212">
    <property type="entry name" value="PhoLip_ATPase_C"/>
    <property type="match status" value="1"/>
</dbReference>
<evidence type="ECO:0000256" key="5">
    <source>
        <dbReference type="ARBA" id="ARBA00022723"/>
    </source>
</evidence>
<evidence type="ECO:0000256" key="4">
    <source>
        <dbReference type="ARBA" id="ARBA00022692"/>
    </source>
</evidence>
<dbReference type="SUPFAM" id="SSF81653">
    <property type="entry name" value="Calcium ATPase, transduction domain A"/>
    <property type="match status" value="1"/>
</dbReference>
<dbReference type="InterPro" id="IPR006539">
    <property type="entry name" value="P-type_ATPase_IV"/>
</dbReference>
<name>A0A7S3CHG4_9CHLO</name>
<feature type="binding site" evidence="14">
    <location>
        <position position="494"/>
    </location>
    <ligand>
        <name>ATP</name>
        <dbReference type="ChEBI" id="CHEBI:30616"/>
    </ligand>
</feature>
<feature type="transmembrane region" description="Helical" evidence="16">
    <location>
        <begin position="69"/>
        <end position="91"/>
    </location>
</feature>
<evidence type="ECO:0000256" key="11">
    <source>
        <dbReference type="ARBA" id="ARBA00023136"/>
    </source>
</evidence>
<dbReference type="PANTHER" id="PTHR24092">
    <property type="entry name" value="PROBABLE PHOSPHOLIPID-TRANSPORTING ATPASE"/>
    <property type="match status" value="1"/>
</dbReference>
<evidence type="ECO:0000256" key="15">
    <source>
        <dbReference type="PIRSR" id="PIRSR606539-3"/>
    </source>
</evidence>
<comment type="similarity">
    <text evidence="3 16">Belongs to the cation transport ATPase (P-type) (TC 3.A.3) family. Type IV subfamily.</text>
</comment>
<feature type="domain" description="P-type ATPase N-terminal" evidence="20">
    <location>
        <begin position="46"/>
        <end position="98"/>
    </location>
</feature>
<dbReference type="EC" id="7.6.2.1" evidence="16"/>
<feature type="binding site" evidence="14">
    <location>
        <position position="796"/>
    </location>
    <ligand>
        <name>ATP</name>
        <dbReference type="ChEBI" id="CHEBI:30616"/>
    </ligand>
</feature>
<feature type="binding site" evidence="14">
    <location>
        <position position="613"/>
    </location>
    <ligand>
        <name>ATP</name>
        <dbReference type="ChEBI" id="CHEBI:30616"/>
    </ligand>
</feature>
<feature type="binding site" evidence="14">
    <location>
        <position position="943"/>
    </location>
    <ligand>
        <name>ATP</name>
        <dbReference type="ChEBI" id="CHEBI:30616"/>
    </ligand>
</feature>
<dbReference type="InterPro" id="IPR023299">
    <property type="entry name" value="ATPase_P-typ_cyto_dom_N"/>
</dbReference>
<comment type="catalytic activity">
    <reaction evidence="12 16">
        <text>ATP + H2O + phospholipidSide 1 = ADP + phosphate + phospholipidSide 2.</text>
        <dbReference type="EC" id="7.6.2.1"/>
    </reaction>
</comment>
<feature type="binding site" evidence="15">
    <location>
        <position position="494"/>
    </location>
    <ligand>
        <name>Mg(2+)</name>
        <dbReference type="ChEBI" id="CHEBI:18420"/>
    </ligand>
</feature>
<dbReference type="GO" id="GO:0005886">
    <property type="term" value="C:plasma membrane"/>
    <property type="evidence" value="ECO:0007669"/>
    <property type="project" value="TreeGrafter"/>
</dbReference>
<dbReference type="InterPro" id="IPR032631">
    <property type="entry name" value="P-type_ATPase_N"/>
</dbReference>
<dbReference type="InterPro" id="IPR036412">
    <property type="entry name" value="HAD-like_sf"/>
</dbReference>
<dbReference type="GO" id="GO:0000287">
    <property type="term" value="F:magnesium ion binding"/>
    <property type="evidence" value="ECO:0007669"/>
    <property type="project" value="UniProtKB-UniRule"/>
</dbReference>
<keyword evidence="7 14" id="KW-0067">ATP-binding</keyword>
<dbReference type="Gene3D" id="2.70.150.10">
    <property type="entry name" value="Calcium-transporting ATPase, cytoplasmic transduction domain A"/>
    <property type="match status" value="1"/>
</dbReference>
<feature type="transmembrane region" description="Helical" evidence="16">
    <location>
        <begin position="1037"/>
        <end position="1056"/>
    </location>
</feature>
<dbReference type="PANTHER" id="PTHR24092:SF150">
    <property type="entry name" value="PHOSPHOLIPID-TRANSPORTING ATPASE"/>
    <property type="match status" value="1"/>
</dbReference>
<feature type="binding site" evidence="14">
    <location>
        <position position="677"/>
    </location>
    <ligand>
        <name>ATP</name>
        <dbReference type="ChEBI" id="CHEBI:30616"/>
    </ligand>
</feature>
<gene>
    <name evidence="22" type="ORF">CROS1456_LOCUS9268</name>
</gene>
<keyword evidence="4 16" id="KW-0812">Transmembrane</keyword>
<evidence type="ECO:0000256" key="18">
    <source>
        <dbReference type="SAM" id="MobiDB-lite"/>
    </source>
</evidence>
<feature type="transmembrane region" description="Helical" evidence="16">
    <location>
        <begin position="1001"/>
        <end position="1017"/>
    </location>
</feature>
<feature type="transmembrane region" description="Helical" evidence="16">
    <location>
        <begin position="1139"/>
        <end position="1158"/>
    </location>
</feature>
<dbReference type="GO" id="GO:0140326">
    <property type="term" value="F:ATPase-coupled intramembrane lipid transporter activity"/>
    <property type="evidence" value="ECO:0007669"/>
    <property type="project" value="UniProtKB-EC"/>
</dbReference>
<dbReference type="Pfam" id="PF16209">
    <property type="entry name" value="PhoLip_ATPase_N"/>
    <property type="match status" value="1"/>
</dbReference>
<accession>A0A7S3CHG4</accession>
<feature type="region of interest" description="Disordered" evidence="18">
    <location>
        <begin position="22"/>
        <end position="43"/>
    </location>
</feature>
<feature type="binding site" evidence="14">
    <location>
        <position position="714"/>
    </location>
    <ligand>
        <name>ATP</name>
        <dbReference type="ChEBI" id="CHEBI:30616"/>
    </ligand>
</feature>
<keyword evidence="11 16" id="KW-0472">Membrane</keyword>
<evidence type="ECO:0000259" key="19">
    <source>
        <dbReference type="Pfam" id="PF00122"/>
    </source>
</evidence>
<keyword evidence="6 14" id="KW-0547">Nucleotide-binding</keyword>
<evidence type="ECO:0000256" key="6">
    <source>
        <dbReference type="ARBA" id="ARBA00022741"/>
    </source>
</evidence>
<dbReference type="GO" id="GO:0016887">
    <property type="term" value="F:ATP hydrolysis activity"/>
    <property type="evidence" value="ECO:0007669"/>
    <property type="project" value="InterPro"/>
</dbReference>
<feature type="binding site" evidence="14">
    <location>
        <position position="493"/>
    </location>
    <ligand>
        <name>ATP</name>
        <dbReference type="ChEBI" id="CHEBI:30616"/>
    </ligand>
</feature>
<dbReference type="InterPro" id="IPR044492">
    <property type="entry name" value="P_typ_ATPase_HD_dom"/>
</dbReference>
<keyword evidence="8 15" id="KW-0460">Magnesium</keyword>
<feature type="binding site" evidence="15">
    <location>
        <position position="939"/>
    </location>
    <ligand>
        <name>Mg(2+)</name>
        <dbReference type="ChEBI" id="CHEBI:18420"/>
    </ligand>
</feature>
<feature type="transmembrane region" description="Helical" evidence="16">
    <location>
        <begin position="1110"/>
        <end position="1132"/>
    </location>
</feature>
<evidence type="ECO:0000256" key="7">
    <source>
        <dbReference type="ARBA" id="ARBA00022840"/>
    </source>
</evidence>
<organism evidence="22">
    <name type="scientific">Chloropicon roscoffensis</name>
    <dbReference type="NCBI Taxonomy" id="1461544"/>
    <lineage>
        <taxon>Eukaryota</taxon>
        <taxon>Viridiplantae</taxon>
        <taxon>Chlorophyta</taxon>
        <taxon>Chloropicophyceae</taxon>
        <taxon>Chloropicales</taxon>
        <taxon>Chloropicaceae</taxon>
        <taxon>Chloropicon</taxon>
    </lineage>
</organism>
<dbReference type="InterPro" id="IPR008250">
    <property type="entry name" value="ATPase_P-typ_transduc_dom_A_sf"/>
</dbReference>
<evidence type="ECO:0000256" key="9">
    <source>
        <dbReference type="ARBA" id="ARBA00022967"/>
    </source>
</evidence>
<dbReference type="EMBL" id="HBHZ01011989">
    <property type="protein sequence ID" value="CAE0196171.1"/>
    <property type="molecule type" value="Transcribed_RNA"/>
</dbReference>
<dbReference type="InterPro" id="IPR023298">
    <property type="entry name" value="ATPase_P-typ_TM_dom_sf"/>
</dbReference>
<dbReference type="Pfam" id="PF00122">
    <property type="entry name" value="E1-E2_ATPase"/>
    <property type="match status" value="1"/>
</dbReference>
<dbReference type="InterPro" id="IPR001757">
    <property type="entry name" value="P_typ_ATPase"/>
</dbReference>
<evidence type="ECO:0000256" key="1">
    <source>
        <dbReference type="ARBA" id="ARBA00004141"/>
    </source>
</evidence>
<dbReference type="InterPro" id="IPR059000">
    <property type="entry name" value="ATPase_P-type_domA"/>
</dbReference>
<dbReference type="SFLD" id="SFLDF00027">
    <property type="entry name" value="p-type_atpase"/>
    <property type="match status" value="1"/>
</dbReference>
<dbReference type="GO" id="GO:0045332">
    <property type="term" value="P:phospholipid translocation"/>
    <property type="evidence" value="ECO:0007669"/>
    <property type="project" value="TreeGrafter"/>
</dbReference>
<dbReference type="Gene3D" id="3.40.50.1000">
    <property type="entry name" value="HAD superfamily/HAD-like"/>
    <property type="match status" value="1"/>
</dbReference>
<dbReference type="InterPro" id="IPR032630">
    <property type="entry name" value="P_typ_ATPase_c"/>
</dbReference>
<dbReference type="AlphaFoldDB" id="A0A7S3CHG4"/>
<dbReference type="InterPro" id="IPR023214">
    <property type="entry name" value="HAD_sf"/>
</dbReference>
<dbReference type="PRINTS" id="PR00119">
    <property type="entry name" value="CATATPASE"/>
</dbReference>
<feature type="binding site" evidence="14">
    <location>
        <position position="897"/>
    </location>
    <ligand>
        <name>ATP</name>
        <dbReference type="ChEBI" id="CHEBI:30616"/>
    </ligand>
</feature>
<feature type="binding site" evidence="15">
    <location>
        <position position="492"/>
    </location>
    <ligand>
        <name>Mg(2+)</name>
        <dbReference type="ChEBI" id="CHEBI:18420"/>
    </ligand>
</feature>
<dbReference type="InterPro" id="IPR018303">
    <property type="entry name" value="ATPase_P-typ_P_site"/>
</dbReference>
<dbReference type="Gene3D" id="3.40.1110.10">
    <property type="entry name" value="Calcium-transporting ATPase, cytoplasmic domain N"/>
    <property type="match status" value="1"/>
</dbReference>
<evidence type="ECO:0000259" key="21">
    <source>
        <dbReference type="Pfam" id="PF16212"/>
    </source>
</evidence>
<keyword evidence="9 16" id="KW-1278">Translocase</keyword>
<feature type="binding site" evidence="14">
    <location>
        <position position="891"/>
    </location>
    <ligand>
        <name>ATP</name>
        <dbReference type="ChEBI" id="CHEBI:30616"/>
    </ligand>
</feature>
<feature type="transmembrane region" description="Helical" evidence="16">
    <location>
        <begin position="1178"/>
        <end position="1199"/>
    </location>
</feature>
<dbReference type="SUPFAM" id="SSF81665">
    <property type="entry name" value="Calcium ATPase, transmembrane domain M"/>
    <property type="match status" value="1"/>
</dbReference>
<evidence type="ECO:0000259" key="20">
    <source>
        <dbReference type="Pfam" id="PF16209"/>
    </source>
</evidence>
<feature type="binding site" evidence="14">
    <location>
        <position position="492"/>
    </location>
    <ligand>
        <name>ATP</name>
        <dbReference type="ChEBI" id="CHEBI:30616"/>
    </ligand>
</feature>
<feature type="binding site" evidence="14">
    <location>
        <position position="942"/>
    </location>
    <ligand>
        <name>ATP</name>
        <dbReference type="ChEBI" id="CHEBI:30616"/>
    </ligand>
</feature>